<evidence type="ECO:0000313" key="4">
    <source>
        <dbReference type="EMBL" id="EEF26240.1"/>
    </source>
</evidence>
<dbReference type="SUPFAM" id="SSF56235">
    <property type="entry name" value="N-terminal nucleophile aminohydrolases (Ntn hydrolases)"/>
    <property type="match status" value="1"/>
</dbReference>
<keyword evidence="5" id="KW-1185">Reference proteome</keyword>
<dbReference type="InterPro" id="IPR029055">
    <property type="entry name" value="Ntn_hydrolases_N"/>
</dbReference>
<dbReference type="PANTHER" id="PTHR43199:SF1">
    <property type="entry name" value="GLUTATHIONE HYDROLASE PROENZYME"/>
    <property type="match status" value="1"/>
</dbReference>
<accession>B9TD24</accession>
<dbReference type="PANTHER" id="PTHR43199">
    <property type="entry name" value="GLUTATHIONE HYDROLASE"/>
    <property type="match status" value="1"/>
</dbReference>
<evidence type="ECO:0000256" key="2">
    <source>
        <dbReference type="ARBA" id="ARBA00022801"/>
    </source>
</evidence>
<reference evidence="5" key="1">
    <citation type="journal article" date="2010" name="Nat. Biotechnol.">
        <title>Draft genome sequence of the oilseed species Ricinus communis.</title>
        <authorList>
            <person name="Chan A.P."/>
            <person name="Crabtree J."/>
            <person name="Zhao Q."/>
            <person name="Lorenzi H."/>
            <person name="Orvis J."/>
            <person name="Puiu D."/>
            <person name="Melake-Berhan A."/>
            <person name="Jones K.M."/>
            <person name="Redman J."/>
            <person name="Chen G."/>
            <person name="Cahoon E.B."/>
            <person name="Gedil M."/>
            <person name="Stanke M."/>
            <person name="Haas B.J."/>
            <person name="Wortman J.R."/>
            <person name="Fraser-Liggett C.M."/>
            <person name="Ravel J."/>
            <person name="Rabinowicz P.D."/>
        </authorList>
    </citation>
    <scope>NUCLEOTIDE SEQUENCE [LARGE SCALE GENOMIC DNA]</scope>
    <source>
        <strain evidence="5">cv. Hale</strain>
    </source>
</reference>
<gene>
    <name evidence="4" type="ORF">RCOM_1951510</name>
</gene>
<dbReference type="EC" id="2.3.2.2" evidence="4"/>
<keyword evidence="4" id="KW-0012">Acyltransferase</keyword>
<dbReference type="GO" id="GO:0016787">
    <property type="term" value="F:hydrolase activity"/>
    <property type="evidence" value="ECO:0007669"/>
    <property type="project" value="UniProtKB-KW"/>
</dbReference>
<keyword evidence="1 4" id="KW-0808">Transferase</keyword>
<keyword evidence="2" id="KW-0378">Hydrolase</keyword>
<evidence type="ECO:0000313" key="5">
    <source>
        <dbReference type="Proteomes" id="UP000008311"/>
    </source>
</evidence>
<dbReference type="PRINTS" id="PR01210">
    <property type="entry name" value="GGTRANSPTASE"/>
</dbReference>
<dbReference type="eggNOG" id="KOG2410">
    <property type="taxonomic scope" value="Eukaryota"/>
</dbReference>
<keyword evidence="3" id="KW-0865">Zymogen</keyword>
<evidence type="ECO:0000256" key="3">
    <source>
        <dbReference type="ARBA" id="ARBA00023145"/>
    </source>
</evidence>
<dbReference type="InterPro" id="IPR051792">
    <property type="entry name" value="GGT_bact"/>
</dbReference>
<dbReference type="STRING" id="3988.B9TD24"/>
<sequence length="179" mass="18961">MVDAAGNALTMTTSIENAFGSRLMVGGFLLNNELTDFSFAPRGPDGQLVANRIEPAKRPRSSMAPIMVFEHGEPVLLTGSPGGARIIDYVARSLIDILVSGESLERALASPHIVHVGTALELEKGRFGATQMDALRALGHRPVEVEQSSGLNAIWIERGTTQSLRGASDPRREGTVGGG</sequence>
<name>B9TD24_RICCO</name>
<dbReference type="EMBL" id="EQ977825">
    <property type="protein sequence ID" value="EEF26240.1"/>
    <property type="molecule type" value="Genomic_DNA"/>
</dbReference>
<dbReference type="Gene3D" id="3.60.20.40">
    <property type="match status" value="1"/>
</dbReference>
<dbReference type="InParanoid" id="B9TD24"/>
<dbReference type="Pfam" id="PF01019">
    <property type="entry name" value="G_glu_transpept"/>
    <property type="match status" value="1"/>
</dbReference>
<dbReference type="AlphaFoldDB" id="B9TD24"/>
<proteinExistence type="predicted"/>
<dbReference type="GO" id="GO:0103068">
    <property type="term" value="F:leukotriene C4 gamma-glutamyl transferase activity"/>
    <property type="evidence" value="ECO:0007669"/>
    <property type="project" value="UniProtKB-EC"/>
</dbReference>
<evidence type="ECO:0000256" key="1">
    <source>
        <dbReference type="ARBA" id="ARBA00022679"/>
    </source>
</evidence>
<dbReference type="InterPro" id="IPR043137">
    <property type="entry name" value="GGT_ssub_C"/>
</dbReference>
<protein>
    <submittedName>
        <fullName evidence="4">Gamma glutamyl transpeptidases, putative</fullName>
        <ecNumber evidence="4">2.3.2.2</ecNumber>
    </submittedName>
</protein>
<dbReference type="Proteomes" id="UP000008311">
    <property type="component" value="Unassembled WGS sequence"/>
</dbReference>
<organism evidence="4 5">
    <name type="scientific">Ricinus communis</name>
    <name type="common">Castor bean</name>
    <dbReference type="NCBI Taxonomy" id="3988"/>
    <lineage>
        <taxon>Eukaryota</taxon>
        <taxon>Viridiplantae</taxon>
        <taxon>Streptophyta</taxon>
        <taxon>Embryophyta</taxon>
        <taxon>Tracheophyta</taxon>
        <taxon>Spermatophyta</taxon>
        <taxon>Magnoliopsida</taxon>
        <taxon>eudicotyledons</taxon>
        <taxon>Gunneridae</taxon>
        <taxon>Pentapetalae</taxon>
        <taxon>rosids</taxon>
        <taxon>fabids</taxon>
        <taxon>Malpighiales</taxon>
        <taxon>Euphorbiaceae</taxon>
        <taxon>Acalyphoideae</taxon>
        <taxon>Acalypheae</taxon>
        <taxon>Ricinus</taxon>
    </lineage>
</organism>